<name>A0AAU7F4A8_9PSED</name>
<dbReference type="AlphaFoldDB" id="A0AAU7F4A8"/>
<accession>A0AAU7F4A8</accession>
<proteinExistence type="predicted"/>
<evidence type="ECO:0000313" key="1">
    <source>
        <dbReference type="EMBL" id="XBL98454.1"/>
    </source>
</evidence>
<reference evidence="1" key="1">
    <citation type="submission" date="2024-05" db="EMBL/GenBank/DDBJ databases">
        <title>Draft genome sequence of Pseudomonas iranensis M7D1.</title>
        <authorList>
            <person name="Miller S.L."/>
            <person name="Nsubuga A."/>
            <person name="Lu N."/>
            <person name="King J."/>
            <person name="Shears P."/>
            <person name="Lawson P.A."/>
        </authorList>
    </citation>
    <scope>NUCLEOTIDE SEQUENCE</scope>
    <source>
        <strain evidence="1">M7D1</strain>
    </source>
</reference>
<sequence>MEWTFVLNAITTHLPSANTVAAFAGAGSAFAAVWTIKKSASARENERLLGNAVTTLERAYRALCGQSDSSSLPPSDRVAWLTAARLIEDYKDAKKRLKDPLIIQECEAHEEHWRHQFYLKLTPLSMGHLDYYQGLYEISAIIVHAFASWPTGKADPVDRYASINEARSELKIDKTWTSLLAFLKQQG</sequence>
<dbReference type="EMBL" id="CP157354">
    <property type="protein sequence ID" value="XBL98454.1"/>
    <property type="molecule type" value="Genomic_DNA"/>
</dbReference>
<protein>
    <submittedName>
        <fullName evidence="1">Uncharacterized protein</fullName>
    </submittedName>
</protein>
<organism evidence="1">
    <name type="scientific">Pseudomonas iranensis</name>
    <dbReference type="NCBI Taxonomy" id="2745503"/>
    <lineage>
        <taxon>Bacteria</taxon>
        <taxon>Pseudomonadati</taxon>
        <taxon>Pseudomonadota</taxon>
        <taxon>Gammaproteobacteria</taxon>
        <taxon>Pseudomonadales</taxon>
        <taxon>Pseudomonadaceae</taxon>
        <taxon>Pseudomonas</taxon>
    </lineage>
</organism>
<gene>
    <name evidence="1" type="ORF">ABHN08_10990</name>
</gene>